<gene>
    <name evidence="2" type="ORF">BBA_02422</name>
</gene>
<feature type="region of interest" description="Disordered" evidence="1">
    <location>
        <begin position="97"/>
        <end position="143"/>
    </location>
</feature>
<dbReference type="EMBL" id="JH725154">
    <property type="protein sequence ID" value="EJP68420.1"/>
    <property type="molecule type" value="Genomic_DNA"/>
</dbReference>
<protein>
    <submittedName>
        <fullName evidence="2">Uncharacterized protein</fullName>
    </submittedName>
</protein>
<sequence>MQDHLQVTFGPSYRVNGLTTSSSLLLDDIALAAAIRQYQGNSTGNAHQSVQMTLLPGIKVSPQHLLGGFSNRALAGPSPATLPTGPRLMSLLVHQLPGSATKSTSGSDPQRRPPVRHHGRRAVHTPIPRQHHQHQLERQRRPARHQPANFFADPADVEVAVAAPAICVSRCPEGGNASLAIMAASIGRT</sequence>
<evidence type="ECO:0000313" key="2">
    <source>
        <dbReference type="EMBL" id="EJP68420.1"/>
    </source>
</evidence>
<reference evidence="2 3" key="1">
    <citation type="journal article" date="2012" name="Sci. Rep.">
        <title>Genomic perspectives on the evolution of fungal entomopathogenicity in Beauveria bassiana.</title>
        <authorList>
            <person name="Xiao G."/>
            <person name="Ying S.H."/>
            <person name="Zheng P."/>
            <person name="Wang Z.L."/>
            <person name="Zhang S."/>
            <person name="Xie X.Q."/>
            <person name="Shang Y."/>
            <person name="St Leger R.J."/>
            <person name="Zhao G.P."/>
            <person name="Wang C."/>
            <person name="Feng M.G."/>
        </authorList>
    </citation>
    <scope>NUCLEOTIDE SEQUENCE [LARGE SCALE GENOMIC DNA]</scope>
    <source>
        <strain evidence="2 3">ARSEF 2860</strain>
    </source>
</reference>
<feature type="compositionally biased region" description="Basic residues" evidence="1">
    <location>
        <begin position="113"/>
        <end position="133"/>
    </location>
</feature>
<dbReference type="Proteomes" id="UP000002762">
    <property type="component" value="Unassembled WGS sequence"/>
</dbReference>
<feature type="compositionally biased region" description="Polar residues" evidence="1">
    <location>
        <begin position="98"/>
        <end position="108"/>
    </location>
</feature>
<evidence type="ECO:0000256" key="1">
    <source>
        <dbReference type="SAM" id="MobiDB-lite"/>
    </source>
</evidence>
<dbReference type="HOGENOM" id="CLU_1434216_0_0_1"/>
<keyword evidence="3" id="KW-1185">Reference proteome</keyword>
<dbReference type="GeneID" id="19885434"/>
<organism evidence="2 3">
    <name type="scientific">Beauveria bassiana (strain ARSEF 2860)</name>
    <name type="common">White muscardine disease fungus</name>
    <name type="synonym">Tritirachium shiotae</name>
    <dbReference type="NCBI Taxonomy" id="655819"/>
    <lineage>
        <taxon>Eukaryota</taxon>
        <taxon>Fungi</taxon>
        <taxon>Dikarya</taxon>
        <taxon>Ascomycota</taxon>
        <taxon>Pezizomycotina</taxon>
        <taxon>Sordariomycetes</taxon>
        <taxon>Hypocreomycetidae</taxon>
        <taxon>Hypocreales</taxon>
        <taxon>Cordycipitaceae</taxon>
        <taxon>Beauveria</taxon>
    </lineage>
</organism>
<dbReference type="RefSeq" id="XP_008595741.1">
    <property type="nucleotide sequence ID" value="XM_008597519.1"/>
</dbReference>
<accession>J4WEK5</accession>
<name>J4WEK5_BEAB2</name>
<proteinExistence type="predicted"/>
<evidence type="ECO:0000313" key="3">
    <source>
        <dbReference type="Proteomes" id="UP000002762"/>
    </source>
</evidence>
<dbReference type="InParanoid" id="J4WEK5"/>
<dbReference type="AlphaFoldDB" id="J4WEK5"/>